<dbReference type="GeneID" id="93399579"/>
<dbReference type="Proteomes" id="UP000251647">
    <property type="component" value="Unassembled WGS sequence"/>
</dbReference>
<reference evidence="1 2" key="1">
    <citation type="submission" date="2018-06" db="EMBL/GenBank/DDBJ databases">
        <authorList>
            <consortium name="Pathogen Informatics"/>
            <person name="Doyle S."/>
        </authorList>
    </citation>
    <scope>NUCLEOTIDE SEQUENCE [LARGE SCALE GENOMIC DNA]</scope>
    <source>
        <strain evidence="1 2">NCTC11647</strain>
    </source>
</reference>
<accession>A0A2X1WNN7</accession>
<gene>
    <name evidence="1" type="ORF">NCTC11647_03746</name>
</gene>
<protein>
    <recommendedName>
        <fullName evidence="3">Lipoprotein</fullName>
    </recommendedName>
</protein>
<evidence type="ECO:0000313" key="2">
    <source>
        <dbReference type="Proteomes" id="UP000251647"/>
    </source>
</evidence>
<dbReference type="InterPro" id="IPR025985">
    <property type="entry name" value="YnbE"/>
</dbReference>
<name>A0A2X1WNN7_PHODM</name>
<sequence length="71" mass="7905">MEMQQSVVIHKLTVLGAAVLITFALIGCTPTVQVATSDKPIEVNLNVKIEHEIRIKVDKEIDNLFKDEAVF</sequence>
<evidence type="ECO:0000313" key="1">
    <source>
        <dbReference type="EMBL" id="SPY44795.1"/>
    </source>
</evidence>
<dbReference type="EMBL" id="UATL01000005">
    <property type="protein sequence ID" value="SPY44795.1"/>
    <property type="molecule type" value="Genomic_DNA"/>
</dbReference>
<dbReference type="AlphaFoldDB" id="A0A2X1WNN7"/>
<evidence type="ECO:0008006" key="3">
    <source>
        <dbReference type="Google" id="ProtNLM"/>
    </source>
</evidence>
<dbReference type="Pfam" id="PF13617">
    <property type="entry name" value="Lipoprotein_19"/>
    <property type="match status" value="1"/>
</dbReference>
<organism evidence="1 2">
    <name type="scientific">Photobacterium damselae</name>
    <dbReference type="NCBI Taxonomy" id="38293"/>
    <lineage>
        <taxon>Bacteria</taxon>
        <taxon>Pseudomonadati</taxon>
        <taxon>Pseudomonadota</taxon>
        <taxon>Gammaproteobacteria</taxon>
        <taxon>Vibrionales</taxon>
        <taxon>Vibrionaceae</taxon>
        <taxon>Photobacterium</taxon>
    </lineage>
</organism>
<dbReference type="RefSeq" id="WP_224756775.1">
    <property type="nucleotide sequence ID" value="NZ_CP018298.1"/>
</dbReference>
<proteinExistence type="predicted"/>